<organism evidence="2 3">
    <name type="scientific">Latilactobacillus curvatus</name>
    <name type="common">Lactobacillus curvatus</name>
    <dbReference type="NCBI Taxonomy" id="28038"/>
    <lineage>
        <taxon>Bacteria</taxon>
        <taxon>Bacillati</taxon>
        <taxon>Bacillota</taxon>
        <taxon>Bacilli</taxon>
        <taxon>Lactobacillales</taxon>
        <taxon>Lactobacillaceae</taxon>
        <taxon>Latilactobacillus</taxon>
    </lineage>
</organism>
<reference evidence="2 3" key="1">
    <citation type="submission" date="2017-07" db="EMBL/GenBank/DDBJ databases">
        <title>Lactobacillus curvatus MRS6 whole genome.</title>
        <authorList>
            <person name="Jans C."/>
            <person name="Lagler S."/>
            <person name="Lacroix C."/>
            <person name="Meile L."/>
            <person name="Stevens M.J.A."/>
        </authorList>
    </citation>
    <scope>NUCLEOTIDE SEQUENCE [LARGE SCALE GENOMIC DNA]</scope>
    <source>
        <strain evidence="2 3">MRS6</strain>
    </source>
</reference>
<gene>
    <name evidence="2" type="ORF">CG419_10130</name>
</gene>
<dbReference type="SUPFAM" id="SSF53067">
    <property type="entry name" value="Actin-like ATPase domain"/>
    <property type="match status" value="1"/>
</dbReference>
<dbReference type="InterPro" id="IPR000600">
    <property type="entry name" value="ROK"/>
</dbReference>
<keyword evidence="2" id="KW-0418">Kinase</keyword>
<dbReference type="PANTHER" id="PTHR18964">
    <property type="entry name" value="ROK (REPRESSOR, ORF, KINASE) FAMILY"/>
    <property type="match status" value="1"/>
</dbReference>
<dbReference type="RefSeq" id="WP_089557316.1">
    <property type="nucleotide sequence ID" value="NZ_CP022474.1"/>
</dbReference>
<dbReference type="PANTHER" id="PTHR18964:SF170">
    <property type="entry name" value="SUGAR KINASE"/>
    <property type="match status" value="1"/>
</dbReference>
<dbReference type="Proteomes" id="UP000199749">
    <property type="component" value="Chromosome"/>
</dbReference>
<proteinExistence type="inferred from homology"/>
<dbReference type="GO" id="GO:0016301">
    <property type="term" value="F:kinase activity"/>
    <property type="evidence" value="ECO:0007669"/>
    <property type="project" value="UniProtKB-KW"/>
</dbReference>
<evidence type="ECO:0000313" key="3">
    <source>
        <dbReference type="Proteomes" id="UP000199749"/>
    </source>
</evidence>
<evidence type="ECO:0000256" key="1">
    <source>
        <dbReference type="ARBA" id="ARBA00006479"/>
    </source>
</evidence>
<dbReference type="InterPro" id="IPR043129">
    <property type="entry name" value="ATPase_NBD"/>
</dbReference>
<keyword evidence="2" id="KW-0808">Transferase</keyword>
<protein>
    <submittedName>
        <fullName evidence="2">N-acetylmannosamine kinase</fullName>
    </submittedName>
</protein>
<dbReference type="CDD" id="cd24152">
    <property type="entry name" value="ASKHA_NBD_ROK-like"/>
    <property type="match status" value="1"/>
</dbReference>
<sequence>MKNLALLDVGGTTIKYGLWDGAAQQLTKQGAVATPKSLNAYYDALTQIVAEFKASDQVVGVAMSTPGAVNKATGIIEGASALPYIHHFEIQDELETRFDLPVVMENDANCAALAEVGSGAAKGLKNVLFMVIGTGVGGSVIVNGQVQHGRHLFGGEFGYMMMNDGRILSEVGTAVHMADRYNQEAHTNYSGREVFELADQGDLLAQKEAQVLYDNLAQAIYNLQYSFDPEAIILGGGVSQADFLVPNIEKALQEILKQVDIAPFMPTIRTCQYHNDANLIGAMEDFRRTYPNLVAN</sequence>
<evidence type="ECO:0000313" key="2">
    <source>
        <dbReference type="EMBL" id="ASN60955.1"/>
    </source>
</evidence>
<dbReference type="Gene3D" id="3.30.420.40">
    <property type="match status" value="2"/>
</dbReference>
<accession>A0AAC9URM7</accession>
<name>A0AAC9URM7_LATCU</name>
<dbReference type="EMBL" id="CP022474">
    <property type="protein sequence ID" value="ASN60955.1"/>
    <property type="molecule type" value="Genomic_DNA"/>
</dbReference>
<dbReference type="Pfam" id="PF00480">
    <property type="entry name" value="ROK"/>
    <property type="match status" value="1"/>
</dbReference>
<comment type="similarity">
    <text evidence="1">Belongs to the ROK (NagC/XylR) family.</text>
</comment>
<dbReference type="AlphaFoldDB" id="A0AAC9URM7"/>